<dbReference type="OrthoDB" id="1646085at2"/>
<accession>A0A370GVM5</accession>
<evidence type="ECO:0000313" key="1">
    <source>
        <dbReference type="EMBL" id="RDI47581.1"/>
    </source>
</evidence>
<dbReference type="Pfam" id="PF14003">
    <property type="entry name" value="YlbE"/>
    <property type="match status" value="1"/>
</dbReference>
<dbReference type="Proteomes" id="UP000255326">
    <property type="component" value="Unassembled WGS sequence"/>
</dbReference>
<dbReference type="InterPro" id="IPR025613">
    <property type="entry name" value="YlbE"/>
</dbReference>
<evidence type="ECO:0000313" key="2">
    <source>
        <dbReference type="Proteomes" id="UP000255326"/>
    </source>
</evidence>
<dbReference type="EMBL" id="QQAY01000001">
    <property type="protein sequence ID" value="RDI47581.1"/>
    <property type="molecule type" value="Genomic_DNA"/>
</dbReference>
<name>A0A370GVM5_9BACI</name>
<keyword evidence="2" id="KW-1185">Reference proteome</keyword>
<dbReference type="AlphaFoldDB" id="A0A370GVM5"/>
<comment type="caution">
    <text evidence="1">The sequence shown here is derived from an EMBL/GenBank/DDBJ whole genome shotgun (WGS) entry which is preliminary data.</text>
</comment>
<sequence length="79" mass="9655">MRSEIIEYIYEKEDLKKFLREQPKWYRTLTRNPAELEKMEIASLNYYEKTIPHQVEKFSNGLQMASMMMHMFQAMNTQD</sequence>
<proteinExistence type="predicted"/>
<dbReference type="RefSeq" id="WP_114743797.1">
    <property type="nucleotide sequence ID" value="NZ_QQAY01000001.1"/>
</dbReference>
<organism evidence="1 2">
    <name type="scientific">Falsibacillus pallidus</name>
    <dbReference type="NCBI Taxonomy" id="493781"/>
    <lineage>
        <taxon>Bacteria</taxon>
        <taxon>Bacillati</taxon>
        <taxon>Bacillota</taxon>
        <taxon>Bacilli</taxon>
        <taxon>Bacillales</taxon>
        <taxon>Bacillaceae</taxon>
        <taxon>Falsibacillus</taxon>
    </lineage>
</organism>
<reference evidence="1 2" key="1">
    <citation type="submission" date="2018-07" db="EMBL/GenBank/DDBJ databases">
        <title>Genomic Encyclopedia of Type Strains, Phase IV (KMG-IV): sequencing the most valuable type-strain genomes for metagenomic binning, comparative biology and taxonomic classification.</title>
        <authorList>
            <person name="Goeker M."/>
        </authorList>
    </citation>
    <scope>NUCLEOTIDE SEQUENCE [LARGE SCALE GENOMIC DNA]</scope>
    <source>
        <strain evidence="1 2">DSM 25281</strain>
    </source>
</reference>
<gene>
    <name evidence="1" type="ORF">DFR59_101240</name>
</gene>
<protein>
    <submittedName>
        <fullName evidence="1">YlbE-like protein</fullName>
    </submittedName>
</protein>